<dbReference type="PANTHER" id="PTHR31048">
    <property type="entry name" value="OS03G0233200 PROTEIN"/>
    <property type="match status" value="1"/>
</dbReference>
<keyword evidence="6" id="KW-1185">Reference proteome</keyword>
<protein>
    <recommendedName>
        <fullName evidence="7">Thaumatin-like protein</fullName>
    </recommendedName>
</protein>
<dbReference type="PRINTS" id="PR00347">
    <property type="entry name" value="THAUMATIN"/>
</dbReference>
<dbReference type="PIRSF" id="PIRSF002703">
    <property type="entry name" value="Thaumatin"/>
    <property type="match status" value="1"/>
</dbReference>
<evidence type="ECO:0000313" key="6">
    <source>
        <dbReference type="Proteomes" id="UP001642260"/>
    </source>
</evidence>
<feature type="disulfide bond" evidence="3">
    <location>
        <begin position="163"/>
        <end position="178"/>
    </location>
</feature>
<reference evidence="5 6" key="1">
    <citation type="submission" date="2022-03" db="EMBL/GenBank/DDBJ databases">
        <authorList>
            <person name="Macdonald S."/>
            <person name="Ahmed S."/>
            <person name="Newling K."/>
        </authorList>
    </citation>
    <scope>NUCLEOTIDE SEQUENCE [LARGE SCALE GENOMIC DNA]</scope>
</reference>
<feature type="disulfide bond" evidence="3">
    <location>
        <begin position="150"/>
        <end position="232"/>
    </location>
</feature>
<gene>
    <name evidence="5" type="ORF">ERUC_LOCUS43563</name>
</gene>
<feature type="signal peptide" evidence="4">
    <location>
        <begin position="1"/>
        <end position="24"/>
    </location>
</feature>
<dbReference type="Pfam" id="PF00314">
    <property type="entry name" value="Thaumatin"/>
    <property type="match status" value="1"/>
</dbReference>
<dbReference type="SMART" id="SM00205">
    <property type="entry name" value="THN"/>
    <property type="match status" value="1"/>
</dbReference>
<feature type="disulfide bond" evidence="3">
    <location>
        <begin position="155"/>
        <end position="215"/>
    </location>
</feature>
<evidence type="ECO:0000256" key="4">
    <source>
        <dbReference type="SAM" id="SignalP"/>
    </source>
</evidence>
<dbReference type="InterPro" id="IPR037176">
    <property type="entry name" value="Osmotin/thaumatin-like_sf"/>
</dbReference>
<evidence type="ECO:0008006" key="7">
    <source>
        <dbReference type="Google" id="ProtNLM"/>
    </source>
</evidence>
<feature type="chain" id="PRO_5044788589" description="Thaumatin-like protein" evidence="4">
    <location>
        <begin position="25"/>
        <end position="244"/>
    </location>
</feature>
<dbReference type="SUPFAM" id="SSF49870">
    <property type="entry name" value="Osmotin, thaumatin-like protein"/>
    <property type="match status" value="1"/>
</dbReference>
<dbReference type="FunFam" id="2.60.110.10:FF:000002">
    <property type="entry name" value="Thaumatin-like protein 1a"/>
    <property type="match status" value="1"/>
</dbReference>
<dbReference type="AlphaFoldDB" id="A0ABC8M490"/>
<dbReference type="CDD" id="cd09218">
    <property type="entry name" value="TLP-PA"/>
    <property type="match status" value="1"/>
</dbReference>
<feature type="disulfide bond" evidence="3">
    <location>
        <begin position="96"/>
        <end position="102"/>
    </location>
</feature>
<dbReference type="InterPro" id="IPR001938">
    <property type="entry name" value="Thaumatin"/>
</dbReference>
<accession>A0ABC8M490</accession>
<sequence>MANPSRLHLLFFSFIIATVSLVSSTEFTLQNNCSFTIWPAFLTTNGGAQLKYGGFSMSRGTSVGATLPAGWSGRIWGRTGCNFDESDVGRCLTGGCGNKLICGGAAGAPPVTLAEFTTGQGGKKDFYHVSLVDGYNVKMVITTRGGSGDCQNIGCVADLNMRCPKKLRVMDRGNVVACKSACEAFGKPEFCCTGAYNKPETCPPTNYSRIFKRACPKAYSYAYDDASSTFTCANASYSIIFCPR</sequence>
<feature type="disulfide bond" evidence="3">
    <location>
        <begin position="33"/>
        <end position="242"/>
    </location>
</feature>
<dbReference type="PROSITE" id="PS51367">
    <property type="entry name" value="THAUMATIN_2"/>
    <property type="match status" value="1"/>
</dbReference>
<feature type="disulfide bond" evidence="3">
    <location>
        <begin position="182"/>
        <end position="191"/>
    </location>
</feature>
<name>A0ABC8M490_ERUVS</name>
<feature type="disulfide bond" evidence="3">
    <location>
        <begin position="192"/>
        <end position="202"/>
    </location>
</feature>
<comment type="caution">
    <text evidence="5">The sequence shown here is derived from an EMBL/GenBank/DDBJ whole genome shotgun (WGS) entry which is preliminary data.</text>
</comment>
<evidence type="ECO:0000256" key="2">
    <source>
        <dbReference type="ARBA" id="ARBA00023157"/>
    </source>
</evidence>
<comment type="similarity">
    <text evidence="1">Belongs to the thaumatin family.</text>
</comment>
<keyword evidence="2 3" id="KW-1015">Disulfide bond</keyword>
<dbReference type="Proteomes" id="UP001642260">
    <property type="component" value="Unassembled WGS sequence"/>
</dbReference>
<feature type="disulfide bond" evidence="3">
    <location>
        <begin position="81"/>
        <end position="91"/>
    </location>
</feature>
<organism evidence="5 6">
    <name type="scientific">Eruca vesicaria subsp. sativa</name>
    <name type="common">Garden rocket</name>
    <name type="synonym">Eruca sativa</name>
    <dbReference type="NCBI Taxonomy" id="29727"/>
    <lineage>
        <taxon>Eukaryota</taxon>
        <taxon>Viridiplantae</taxon>
        <taxon>Streptophyta</taxon>
        <taxon>Embryophyta</taxon>
        <taxon>Tracheophyta</taxon>
        <taxon>Spermatophyta</taxon>
        <taxon>Magnoliopsida</taxon>
        <taxon>eudicotyledons</taxon>
        <taxon>Gunneridae</taxon>
        <taxon>Pentapetalae</taxon>
        <taxon>rosids</taxon>
        <taxon>malvids</taxon>
        <taxon>Brassicales</taxon>
        <taxon>Brassicaceae</taxon>
        <taxon>Brassiceae</taxon>
        <taxon>Eruca</taxon>
    </lineage>
</organism>
<keyword evidence="4" id="KW-0732">Signal</keyword>
<evidence type="ECO:0000256" key="3">
    <source>
        <dbReference type="PIRSR" id="PIRSR002703-1"/>
    </source>
</evidence>
<dbReference type="EMBL" id="CAKOAT010930708">
    <property type="protein sequence ID" value="CAH8391080.1"/>
    <property type="molecule type" value="Genomic_DNA"/>
</dbReference>
<proteinExistence type="inferred from homology"/>
<evidence type="ECO:0000256" key="1">
    <source>
        <dbReference type="ARBA" id="ARBA00010607"/>
    </source>
</evidence>
<evidence type="ECO:0000313" key="5">
    <source>
        <dbReference type="EMBL" id="CAH8391080.1"/>
    </source>
</evidence>
<dbReference type="Gene3D" id="2.60.110.10">
    <property type="entry name" value="Thaumatin"/>
    <property type="match status" value="1"/>
</dbReference>